<dbReference type="OrthoDB" id="2441647at2759"/>
<dbReference type="EMBL" id="JXTI01000072">
    <property type="protein sequence ID" value="KWX13349.1"/>
    <property type="molecule type" value="Genomic_DNA"/>
</dbReference>
<proteinExistence type="predicted"/>
<evidence type="ECO:0000313" key="4">
    <source>
        <dbReference type="Proteomes" id="UP000070089"/>
    </source>
</evidence>
<comment type="caution">
    <text evidence="3">The sequence shown here is derived from an EMBL/GenBank/DDBJ whole genome shotgun (WGS) entry which is preliminary data.</text>
</comment>
<accession>A0A132NTD3</accession>
<feature type="coiled-coil region" evidence="1">
    <location>
        <begin position="205"/>
        <end position="253"/>
    </location>
</feature>
<name>A0A132NTD3_GIAIN</name>
<feature type="region of interest" description="Disordered" evidence="2">
    <location>
        <begin position="378"/>
        <end position="406"/>
    </location>
</feature>
<protein>
    <submittedName>
        <fullName evidence="3">Uncharacterized protein</fullName>
    </submittedName>
</protein>
<keyword evidence="1" id="KW-0175">Coiled coil</keyword>
<evidence type="ECO:0000313" key="3">
    <source>
        <dbReference type="EMBL" id="KWX13349.1"/>
    </source>
</evidence>
<dbReference type="VEuPathDB" id="GiardiaDB:QR46_2633"/>
<evidence type="ECO:0000256" key="1">
    <source>
        <dbReference type="SAM" id="Coils"/>
    </source>
</evidence>
<dbReference type="Proteomes" id="UP000070089">
    <property type="component" value="Unassembled WGS sequence"/>
</dbReference>
<dbReference type="AlphaFoldDB" id="A0A132NTD3"/>
<organism evidence="3 4">
    <name type="scientific">Giardia duodenalis assemblage B</name>
    <dbReference type="NCBI Taxonomy" id="1394984"/>
    <lineage>
        <taxon>Eukaryota</taxon>
        <taxon>Metamonada</taxon>
        <taxon>Diplomonadida</taxon>
        <taxon>Hexamitidae</taxon>
        <taxon>Giardiinae</taxon>
        <taxon>Giardia</taxon>
    </lineage>
</organism>
<evidence type="ECO:0000256" key="2">
    <source>
        <dbReference type="SAM" id="MobiDB-lite"/>
    </source>
</evidence>
<sequence>MSEDYAYTTGSILWGGQATSIKFIPNLMIDVFVDVLGKLAADGIYNKAVDPSIAFSTFYAILTDQQLVGHILSLYFHRHPQHPTKTAILCLCEELFGEKAAATLVKSWPIASSKVSDLAERLHARICVSNTSNLNTSPLQDMHTQCITKSPTLTHLKRQLEDLIQGCRDTVQQIAPQTLLPLLQDMADTLTKLSQESSDIRDSALAEKEAQIRDLRQRISELEAGLSDMCANIEVYMKQMEAYSHEMAAKNEQILSLHQQLKDVRADSSDRELTALRELLNEKDRLISSIRADLAESTVTSDRLAQECVHLNKRSEELSVYKSLITTTVDVLKTLSEKDTELSYSPPTDDTYLKLPEYIAFIIDVIRTKAHWLATDDSGRDLPLPSQDTSPLLQPDHVQSKSSPLINDRGTAIPLTPNSNHLDSPRYHHLFGNPNTSILERLAMVGRDKNN</sequence>
<gene>
    <name evidence="3" type="ORF">QR46_2633</name>
</gene>
<reference evidence="3 4" key="1">
    <citation type="journal article" date="2015" name="Mol. Biochem. Parasitol.">
        <title>Identification of polymorphic genes for use in assemblage B genotyping assays through comparative genomics of multiple assemblage B Giardia duodenalis isolates.</title>
        <authorList>
            <person name="Wielinga C."/>
            <person name="Thompson R.C."/>
            <person name="Monis P."/>
            <person name="Ryan U."/>
        </authorList>
    </citation>
    <scope>NUCLEOTIDE SEQUENCE [LARGE SCALE GENOMIC DNA]</scope>
    <source>
        <strain evidence="3 4">BAH15c1</strain>
    </source>
</reference>